<keyword evidence="2" id="KW-1185">Reference proteome</keyword>
<proteinExistence type="predicted"/>
<evidence type="ECO:0000313" key="1">
    <source>
        <dbReference type="EMBL" id="VEL27287.1"/>
    </source>
</evidence>
<accession>A0A3S5BK79</accession>
<protein>
    <submittedName>
        <fullName evidence="1">Uncharacterized protein</fullName>
    </submittedName>
</protein>
<evidence type="ECO:0000313" key="2">
    <source>
        <dbReference type="Proteomes" id="UP000784294"/>
    </source>
</evidence>
<gene>
    <name evidence="1" type="ORF">PXEA_LOCUS20727</name>
</gene>
<dbReference type="AlphaFoldDB" id="A0A3S5BK79"/>
<reference evidence="1" key="1">
    <citation type="submission" date="2018-11" db="EMBL/GenBank/DDBJ databases">
        <authorList>
            <consortium name="Pathogen Informatics"/>
        </authorList>
    </citation>
    <scope>NUCLEOTIDE SEQUENCE</scope>
</reference>
<organism evidence="1 2">
    <name type="scientific">Protopolystoma xenopodis</name>
    <dbReference type="NCBI Taxonomy" id="117903"/>
    <lineage>
        <taxon>Eukaryota</taxon>
        <taxon>Metazoa</taxon>
        <taxon>Spiralia</taxon>
        <taxon>Lophotrochozoa</taxon>
        <taxon>Platyhelminthes</taxon>
        <taxon>Monogenea</taxon>
        <taxon>Polyopisthocotylea</taxon>
        <taxon>Polystomatidea</taxon>
        <taxon>Polystomatidae</taxon>
        <taxon>Protopolystoma</taxon>
    </lineage>
</organism>
<name>A0A3S5BK79_9PLAT</name>
<dbReference type="Proteomes" id="UP000784294">
    <property type="component" value="Unassembled WGS sequence"/>
</dbReference>
<comment type="caution">
    <text evidence="1">The sequence shown here is derived from an EMBL/GenBank/DDBJ whole genome shotgun (WGS) entry which is preliminary data.</text>
</comment>
<dbReference type="EMBL" id="CAAALY010086148">
    <property type="protein sequence ID" value="VEL27287.1"/>
    <property type="molecule type" value="Genomic_DNA"/>
</dbReference>
<sequence>MYVYYKLTFCFISFYIAGADRRIQIMRAAAHKQEEELTRRKQAQTNLKLATARMSDWLDDIEELISTDVLPKQNNTSEQLSSKVRRRIVNLFEVKSSMSFRPANGNRRLQWKIIIYGFTFDHISSN</sequence>